<dbReference type="GO" id="GO:1990904">
    <property type="term" value="C:ribonucleoprotein complex"/>
    <property type="evidence" value="ECO:0007669"/>
    <property type="project" value="UniProtKB-KW"/>
</dbReference>
<name>A0A4P6XMJ7_9ASCO</name>
<dbReference type="GO" id="GO:0003735">
    <property type="term" value="F:structural constituent of ribosome"/>
    <property type="evidence" value="ECO:0007669"/>
    <property type="project" value="InterPro"/>
</dbReference>
<dbReference type="GO" id="GO:0005739">
    <property type="term" value="C:mitochondrion"/>
    <property type="evidence" value="ECO:0007669"/>
    <property type="project" value="UniProtKB-SubCell"/>
</dbReference>
<gene>
    <name evidence="8" type="primary">MPUL0B10170</name>
    <name evidence="8" type="ORF">METSCH_B10170</name>
</gene>
<evidence type="ECO:0000256" key="3">
    <source>
        <dbReference type="ARBA" id="ARBA00022946"/>
    </source>
</evidence>
<dbReference type="Gene3D" id="6.10.250.3440">
    <property type="match status" value="1"/>
</dbReference>
<keyword evidence="5" id="KW-0496">Mitochondrion</keyword>
<dbReference type="STRING" id="2163413.A0A4P6XMJ7"/>
<keyword evidence="9" id="KW-1185">Reference proteome</keyword>
<evidence type="ECO:0000313" key="9">
    <source>
        <dbReference type="Proteomes" id="UP000292447"/>
    </source>
</evidence>
<dbReference type="PANTHER" id="PTHR39150">
    <property type="entry name" value="54S RIBOSOMAL PROTEIN L28, MITOCHONDRIAL"/>
    <property type="match status" value="1"/>
</dbReference>
<dbReference type="GO" id="GO:0005840">
    <property type="term" value="C:ribosome"/>
    <property type="evidence" value="ECO:0007669"/>
    <property type="project" value="UniProtKB-KW"/>
</dbReference>
<dbReference type="FunFam" id="6.10.250.3440:FF:000001">
    <property type="entry name" value="Mitochondrial ribosomal protein L40"/>
    <property type="match status" value="1"/>
</dbReference>
<evidence type="ECO:0000256" key="6">
    <source>
        <dbReference type="ARBA" id="ARBA00023274"/>
    </source>
</evidence>
<dbReference type="AlphaFoldDB" id="A0A4P6XMJ7"/>
<accession>A0A4P6XMJ7</accession>
<organism evidence="8 9">
    <name type="scientific">Metschnikowia aff. pulcherrima</name>
    <dbReference type="NCBI Taxonomy" id="2163413"/>
    <lineage>
        <taxon>Eukaryota</taxon>
        <taxon>Fungi</taxon>
        <taxon>Dikarya</taxon>
        <taxon>Ascomycota</taxon>
        <taxon>Saccharomycotina</taxon>
        <taxon>Pichiomycetes</taxon>
        <taxon>Metschnikowiaceae</taxon>
        <taxon>Metschnikowia</taxon>
    </lineage>
</organism>
<reference evidence="9" key="1">
    <citation type="submission" date="2019-03" db="EMBL/GenBank/DDBJ databases">
        <title>Snf2 controls pulcherriminic acid biosynthesis and connects pigmentation and antifungal activity of the yeast Metschnikowia pulcherrima.</title>
        <authorList>
            <person name="Gore-Lloyd D."/>
            <person name="Sumann I."/>
            <person name="Brachmann A.O."/>
            <person name="Schneeberger K."/>
            <person name="Ortiz-Merino R.A."/>
            <person name="Moreno-Beltran M."/>
            <person name="Schlaefli M."/>
            <person name="Kirner P."/>
            <person name="Santos Kron A."/>
            <person name="Wolfe K.H."/>
            <person name="Piel J."/>
            <person name="Ahrens C.H."/>
            <person name="Henk D."/>
            <person name="Freimoser F.M."/>
        </authorList>
    </citation>
    <scope>NUCLEOTIDE SEQUENCE [LARGE SCALE GENOMIC DNA]</scope>
    <source>
        <strain evidence="9">APC 1.2</strain>
    </source>
</reference>
<keyword evidence="4 8" id="KW-0689">Ribosomal protein</keyword>
<dbReference type="Proteomes" id="UP000292447">
    <property type="component" value="Chromosome II"/>
</dbReference>
<comment type="subcellular location">
    <subcellularLocation>
        <location evidence="1">Mitochondrion</location>
    </subcellularLocation>
</comment>
<protein>
    <recommendedName>
        <fullName evidence="7">Large ribosomal subunit protein mL40</fullName>
    </recommendedName>
</protein>
<comment type="similarity">
    <text evidence="2">Belongs to the mitochondrion-specific ribosomal protein mL40 family.</text>
</comment>
<keyword evidence="3" id="KW-0809">Transit peptide</keyword>
<dbReference type="InterPro" id="IPR042831">
    <property type="entry name" value="Ribosomal_mL40_fung"/>
</dbReference>
<evidence type="ECO:0000313" key="8">
    <source>
        <dbReference type="EMBL" id="QBM87805.1"/>
    </source>
</evidence>
<proteinExistence type="inferred from homology"/>
<dbReference type="GO" id="GO:0032543">
    <property type="term" value="P:mitochondrial translation"/>
    <property type="evidence" value="ECO:0007669"/>
    <property type="project" value="InterPro"/>
</dbReference>
<sequence length="141" mass="16190">MLSRSNIGYLGQTTKTFVRGKKTTGVTASTQKVVNQLSALSASKKQPKLLKLCAEDLIKHKTITNAWRLFSRKQKDKHMDQLKKQFQSIKTAMDELKALSPELYEAANAPEHMKRFPLDMKVPTDYPANQPWVYSYEKRTE</sequence>
<evidence type="ECO:0000256" key="7">
    <source>
        <dbReference type="ARBA" id="ARBA00035192"/>
    </source>
</evidence>
<evidence type="ECO:0000256" key="1">
    <source>
        <dbReference type="ARBA" id="ARBA00004173"/>
    </source>
</evidence>
<evidence type="ECO:0000256" key="4">
    <source>
        <dbReference type="ARBA" id="ARBA00022980"/>
    </source>
</evidence>
<evidence type="ECO:0000256" key="2">
    <source>
        <dbReference type="ARBA" id="ARBA00009360"/>
    </source>
</evidence>
<dbReference type="Pfam" id="PF09812">
    <property type="entry name" value="MRP-L28"/>
    <property type="match status" value="1"/>
</dbReference>
<dbReference type="PANTHER" id="PTHR39150:SF1">
    <property type="entry name" value="LARGE RIBOSOMAL SUBUNIT PROTEIN ML40"/>
    <property type="match status" value="1"/>
</dbReference>
<dbReference type="EMBL" id="CP034457">
    <property type="protein sequence ID" value="QBM87805.1"/>
    <property type="molecule type" value="Genomic_DNA"/>
</dbReference>
<evidence type="ECO:0000256" key="5">
    <source>
        <dbReference type="ARBA" id="ARBA00023128"/>
    </source>
</evidence>
<dbReference type="InterPro" id="IPR019192">
    <property type="entry name" value="Ribosomal_mL40"/>
</dbReference>
<keyword evidence="6" id="KW-0687">Ribonucleoprotein</keyword>